<feature type="region of interest" description="Disordered" evidence="1">
    <location>
        <begin position="1"/>
        <end position="20"/>
    </location>
</feature>
<feature type="region of interest" description="Disordered" evidence="1">
    <location>
        <begin position="436"/>
        <end position="464"/>
    </location>
</feature>
<feature type="compositionally biased region" description="Basic residues" evidence="1">
    <location>
        <begin position="219"/>
        <end position="233"/>
    </location>
</feature>
<feature type="compositionally biased region" description="Polar residues" evidence="1">
    <location>
        <begin position="107"/>
        <end position="129"/>
    </location>
</feature>
<evidence type="ECO:0000313" key="2">
    <source>
        <dbReference type="EMBL" id="OBR88045.1"/>
    </source>
</evidence>
<dbReference type="RefSeq" id="XP_018265887.1">
    <property type="nucleotide sequence ID" value="XM_018405606.1"/>
</dbReference>
<accession>A0A1A6ADB3</accession>
<dbReference type="OrthoDB" id="2564920at2759"/>
<feature type="compositionally biased region" description="Low complexity" evidence="1">
    <location>
        <begin position="60"/>
        <end position="86"/>
    </location>
</feature>
<feature type="compositionally biased region" description="Basic and acidic residues" evidence="1">
    <location>
        <begin position="584"/>
        <end position="601"/>
    </location>
</feature>
<feature type="compositionally biased region" description="Polar residues" evidence="1">
    <location>
        <begin position="861"/>
        <end position="876"/>
    </location>
</feature>
<gene>
    <name evidence="2" type="ORF">I303_02263</name>
    <name evidence="3" type="ORF">I303_101603</name>
</gene>
<organism evidence="2">
    <name type="scientific">Kwoniella dejecticola CBS 10117</name>
    <dbReference type="NCBI Taxonomy" id="1296121"/>
    <lineage>
        <taxon>Eukaryota</taxon>
        <taxon>Fungi</taxon>
        <taxon>Dikarya</taxon>
        <taxon>Basidiomycota</taxon>
        <taxon>Agaricomycotina</taxon>
        <taxon>Tremellomycetes</taxon>
        <taxon>Tremellales</taxon>
        <taxon>Cryptococcaceae</taxon>
        <taxon>Kwoniella</taxon>
    </lineage>
</organism>
<evidence type="ECO:0000313" key="4">
    <source>
        <dbReference type="Proteomes" id="UP000078595"/>
    </source>
</evidence>
<dbReference type="KEGG" id="kdj:28965962"/>
<feature type="region of interest" description="Disordered" evidence="1">
    <location>
        <begin position="306"/>
        <end position="331"/>
    </location>
</feature>
<feature type="region of interest" description="Disordered" evidence="1">
    <location>
        <begin position="363"/>
        <end position="400"/>
    </location>
</feature>
<reference evidence="3" key="2">
    <citation type="submission" date="2013-07" db="EMBL/GenBank/DDBJ databases">
        <authorList>
            <consortium name="The Broad Institute Genome Sequencing Platform"/>
            <person name="Cuomo C."/>
            <person name="Litvintseva A."/>
            <person name="Chen Y."/>
            <person name="Heitman J."/>
            <person name="Sun S."/>
            <person name="Springer D."/>
            <person name="Dromer F."/>
            <person name="Young S.K."/>
            <person name="Zeng Q."/>
            <person name="Gargeya S."/>
            <person name="Fitzgerald M."/>
            <person name="Abouelleil A."/>
            <person name="Alvarado L."/>
            <person name="Berlin A.M."/>
            <person name="Chapman S.B."/>
            <person name="Dewar J."/>
            <person name="Goldberg J."/>
            <person name="Griggs A."/>
            <person name="Gujja S."/>
            <person name="Hansen M."/>
            <person name="Howarth C."/>
            <person name="Imamovic A."/>
            <person name="Larimer J."/>
            <person name="McCowan C."/>
            <person name="Murphy C."/>
            <person name="Pearson M."/>
            <person name="Priest M."/>
            <person name="Roberts A."/>
            <person name="Saif S."/>
            <person name="Shea T."/>
            <person name="Sykes S."/>
            <person name="Wortman J."/>
            <person name="Nusbaum C."/>
            <person name="Birren B."/>
        </authorList>
    </citation>
    <scope>NUCLEOTIDE SEQUENCE</scope>
    <source>
        <strain evidence="3">CBS 10117</strain>
    </source>
</reference>
<feature type="region of interest" description="Disordered" evidence="1">
    <location>
        <begin position="626"/>
        <end position="687"/>
    </location>
</feature>
<dbReference type="GeneID" id="28965962"/>
<evidence type="ECO:0000256" key="1">
    <source>
        <dbReference type="SAM" id="MobiDB-lite"/>
    </source>
</evidence>
<proteinExistence type="predicted"/>
<evidence type="ECO:0008006" key="5">
    <source>
        <dbReference type="Google" id="ProtNLM"/>
    </source>
</evidence>
<sequence>MSRPATKRSMSSDKALPALPAGGLGLDFSGLPLDDMGMTVPHKSKSSRPPAPRYIPLRQSPIAPTHIPSSPSIISLSPSTPLASSSAYPFPYTNKNYSQSTILNQSTTTLTAPGSPSVSISTTPDSVYSISPKKRVGFGKSSVSADSIRSQTMPTKSHDGPSFPRPSDSSQLSASPRPLRRKGSSGQLLSGIGKGLNRVGSVMRRNTESNIGSSDQSPRKFHAGSWRRGRRKMSSGCDESWEQVNRIGEEADEGDKGIGRPFNVGHDLHVSPDLSDLPEQWLSSLIAQGLTESDLLLISAARKKQHETANMPLPVRSSSRLPKAPLSAPSSRFLDAPFREESLSGSSSEPTHGSLLKKFSFESSPLTTPTATPTKNVSPPHQVISSTAKQSTQGEDAHESEMVIVGRSGRRKIDSFPVSAARSSDVGHDILLFQDQPPLPAHTSSDVNEMESLPRSRNQKRFSTQIQTFRESTFGLGEESDGEWGKSILDQTLSTSASSPPLVESMKDDRIPVPPESPSASGPASAHKRWTENEALAGYKTPSRQNSLDTLPKSPPPPARPRKSPSVTQIPKQVPSPLTPLTESEGREHNDESRNEPRKSSESFGVHYNTSLAKSKSSVGSEIITPSLSMEDNMDSGLIDGDDHDDESRARLLSRDTTFGKIPLPDYSDQEVNGLESESESASASNTRTHQFLVENSVGLSKYHSNPHLSLPASAIDSRSTTPDIIPEIPSQQAQAQVPFQGNTSKRISLKPQASYSTFSSEPYKSMEEDDLLDGLDRANPEERASIALSILSSRTSTSAQSLHELREATVRTAYKLTPVNELYDEREKVWNSAWAKREQGQEARWAQKEIYSKDKDAGSHDSTSSDCRGSPSLRSTTTTTGWEMTSDEYENGSEGTNVIPADRERRAKDAMDALGEAARRLKGT</sequence>
<dbReference type="AlphaFoldDB" id="A0A1A6ADB3"/>
<protein>
    <recommendedName>
        <fullName evidence="5">CRIB domain-containing protein</fullName>
    </recommendedName>
</protein>
<dbReference type="Proteomes" id="UP000078595">
    <property type="component" value="Chromosome 2"/>
</dbReference>
<dbReference type="VEuPathDB" id="FungiDB:I303_02263"/>
<reference evidence="3" key="3">
    <citation type="submission" date="2024-02" db="EMBL/GenBank/DDBJ databases">
        <title>Comparative genomics of Cryptococcus and Kwoniella reveals pathogenesis evolution and contrasting modes of karyotype evolution via chromosome fusion or intercentromeric recombination.</title>
        <authorList>
            <person name="Coelho M.A."/>
            <person name="David-Palma M."/>
            <person name="Shea T."/>
            <person name="Bowers K."/>
            <person name="McGinley-Smith S."/>
            <person name="Mohammad A.W."/>
            <person name="Gnirke A."/>
            <person name="Yurkov A.M."/>
            <person name="Nowrousian M."/>
            <person name="Sun S."/>
            <person name="Cuomo C.A."/>
            <person name="Heitman J."/>
        </authorList>
    </citation>
    <scope>NUCLEOTIDE SEQUENCE</scope>
    <source>
        <strain evidence="3">CBS 10117</strain>
    </source>
</reference>
<name>A0A1A6ADB3_9TREE</name>
<feature type="region of interest" description="Disordered" evidence="1">
    <location>
        <begin position="207"/>
        <end position="241"/>
    </location>
</feature>
<feature type="compositionally biased region" description="Low complexity" evidence="1">
    <location>
        <begin position="365"/>
        <end position="374"/>
    </location>
</feature>
<feature type="compositionally biased region" description="Polar residues" evidence="1">
    <location>
        <begin position="375"/>
        <end position="394"/>
    </location>
</feature>
<feature type="compositionally biased region" description="Polar residues" evidence="1">
    <location>
        <begin position="141"/>
        <end position="155"/>
    </location>
</feature>
<keyword evidence="4" id="KW-1185">Reference proteome</keyword>
<feature type="compositionally biased region" description="Basic and acidic residues" evidence="1">
    <location>
        <begin position="902"/>
        <end position="912"/>
    </location>
</feature>
<reference evidence="2" key="1">
    <citation type="submission" date="2013-07" db="EMBL/GenBank/DDBJ databases">
        <title>The Genome Sequence of Cryptococcus dejecticola CBS10117.</title>
        <authorList>
            <consortium name="The Broad Institute Genome Sequencing Platform"/>
            <person name="Cuomo C."/>
            <person name="Litvintseva A."/>
            <person name="Chen Y."/>
            <person name="Heitman J."/>
            <person name="Sun S."/>
            <person name="Springer D."/>
            <person name="Dromer F."/>
            <person name="Young S.K."/>
            <person name="Zeng Q."/>
            <person name="Gargeya S."/>
            <person name="Fitzgerald M."/>
            <person name="Abouelleil A."/>
            <person name="Alvarado L."/>
            <person name="Berlin A.M."/>
            <person name="Chapman S.B."/>
            <person name="Dewar J."/>
            <person name="Goldberg J."/>
            <person name="Griggs A."/>
            <person name="Gujja S."/>
            <person name="Hansen M."/>
            <person name="Howarth C."/>
            <person name="Imamovic A."/>
            <person name="Larimer J."/>
            <person name="McCowan C."/>
            <person name="Murphy C."/>
            <person name="Pearson M."/>
            <person name="Priest M."/>
            <person name="Roberts A."/>
            <person name="Saif S."/>
            <person name="Shea T."/>
            <person name="Sykes S."/>
            <person name="Wortman J."/>
            <person name="Nusbaum C."/>
            <person name="Birren B."/>
        </authorList>
    </citation>
    <scope>NUCLEOTIDE SEQUENCE [LARGE SCALE GENOMIC DNA]</scope>
    <source>
        <strain evidence="2">CBS 10117</strain>
    </source>
</reference>
<feature type="region of interest" description="Disordered" evidence="1">
    <location>
        <begin position="30"/>
        <end position="90"/>
    </location>
</feature>
<feature type="region of interest" description="Disordered" evidence="1">
    <location>
        <begin position="852"/>
        <end position="925"/>
    </location>
</feature>
<feature type="region of interest" description="Disordered" evidence="1">
    <location>
        <begin position="107"/>
        <end position="194"/>
    </location>
</feature>
<dbReference type="EMBL" id="KI894028">
    <property type="protein sequence ID" value="OBR88045.1"/>
    <property type="molecule type" value="Genomic_DNA"/>
</dbReference>
<evidence type="ECO:0000313" key="3">
    <source>
        <dbReference type="EMBL" id="WWC59056.1"/>
    </source>
</evidence>
<dbReference type="STRING" id="1296121.A0A1A6ADB3"/>
<dbReference type="EMBL" id="CP144531">
    <property type="protein sequence ID" value="WWC59056.1"/>
    <property type="molecule type" value="Genomic_DNA"/>
</dbReference>
<feature type="region of interest" description="Disordered" evidence="1">
    <location>
        <begin position="493"/>
        <end position="609"/>
    </location>
</feature>